<keyword evidence="3" id="KW-1185">Reference proteome</keyword>
<dbReference type="PATRIC" id="fig|1123269.5.peg.2691"/>
<dbReference type="STRING" id="1123269.NX02_13815"/>
<accession>W0ABI1</accession>
<dbReference type="eggNOG" id="ENOG5032ZHQ">
    <property type="taxonomic scope" value="Bacteria"/>
</dbReference>
<evidence type="ECO:0000313" key="2">
    <source>
        <dbReference type="EMBL" id="AHE54456.1"/>
    </source>
</evidence>
<protein>
    <submittedName>
        <fullName evidence="2">Uncharacterized protein</fullName>
    </submittedName>
</protein>
<dbReference type="RefSeq" id="WP_047099790.1">
    <property type="nucleotide sequence ID" value="NZ_CP006644.1"/>
</dbReference>
<dbReference type="HOGENOM" id="CLU_164735_1_0_5"/>
<name>W0ABI1_9SPHN</name>
<dbReference type="OrthoDB" id="467106at2"/>
<sequence>MDELPSADQVKLPRSSKGRRPRFFEDPAIDQVMTFFLELMTEVAVVRERLDTVERLLETKSSITRADIEAYRADEAVEAERLAWRNAYVQRVMRMHAPD</sequence>
<dbReference type="AlphaFoldDB" id="W0ABI1"/>
<dbReference type="KEGG" id="ssan:NX02_13815"/>
<gene>
    <name evidence="2" type="ORF">NX02_13815</name>
</gene>
<proteinExistence type="predicted"/>
<reference evidence="2 3" key="1">
    <citation type="submission" date="2013-07" db="EMBL/GenBank/DDBJ databases">
        <title>Completed genome of Sphingomonas sanxanigenens NX02.</title>
        <authorList>
            <person name="Ma T."/>
            <person name="Huang H."/>
            <person name="Wu M."/>
            <person name="Li X."/>
            <person name="Li G."/>
        </authorList>
    </citation>
    <scope>NUCLEOTIDE SEQUENCE [LARGE SCALE GENOMIC DNA]</scope>
    <source>
        <strain evidence="2 3">NX02</strain>
    </source>
</reference>
<dbReference type="EMBL" id="CP006644">
    <property type="protein sequence ID" value="AHE54456.1"/>
    <property type="molecule type" value="Genomic_DNA"/>
</dbReference>
<organism evidence="2 3">
    <name type="scientific">Sphingomonas sanxanigenens DSM 19645 = NX02</name>
    <dbReference type="NCBI Taxonomy" id="1123269"/>
    <lineage>
        <taxon>Bacteria</taxon>
        <taxon>Pseudomonadati</taxon>
        <taxon>Pseudomonadota</taxon>
        <taxon>Alphaproteobacteria</taxon>
        <taxon>Sphingomonadales</taxon>
        <taxon>Sphingomonadaceae</taxon>
        <taxon>Sphingomonas</taxon>
    </lineage>
</organism>
<evidence type="ECO:0000313" key="3">
    <source>
        <dbReference type="Proteomes" id="UP000018851"/>
    </source>
</evidence>
<dbReference type="Proteomes" id="UP000018851">
    <property type="component" value="Chromosome"/>
</dbReference>
<evidence type="ECO:0000256" key="1">
    <source>
        <dbReference type="SAM" id="MobiDB-lite"/>
    </source>
</evidence>
<feature type="region of interest" description="Disordered" evidence="1">
    <location>
        <begin position="1"/>
        <end position="22"/>
    </location>
</feature>